<dbReference type="InterPro" id="IPR013525">
    <property type="entry name" value="ABC2_TM"/>
</dbReference>
<evidence type="ECO:0000256" key="3">
    <source>
        <dbReference type="ARBA" id="ARBA00022989"/>
    </source>
</evidence>
<evidence type="ECO:0000259" key="6">
    <source>
        <dbReference type="Pfam" id="PF01061"/>
    </source>
</evidence>
<dbReference type="Proteomes" id="UP000231896">
    <property type="component" value="Chromosome"/>
</dbReference>
<keyword evidence="8" id="KW-1185">Reference proteome</keyword>
<accession>A0A2K8NXJ3</accession>
<keyword evidence="2 5" id="KW-0812">Transmembrane</keyword>
<evidence type="ECO:0000256" key="5">
    <source>
        <dbReference type="SAM" id="Phobius"/>
    </source>
</evidence>
<dbReference type="EMBL" id="CP024964">
    <property type="protein sequence ID" value="ATZ17908.1"/>
    <property type="molecule type" value="Genomic_DNA"/>
</dbReference>
<dbReference type="KEGG" id="eml:EMELA_v1c03400"/>
<evidence type="ECO:0000256" key="1">
    <source>
        <dbReference type="ARBA" id="ARBA00004141"/>
    </source>
</evidence>
<evidence type="ECO:0000256" key="4">
    <source>
        <dbReference type="ARBA" id="ARBA00023136"/>
    </source>
</evidence>
<name>A0A2K8NXJ3_9MOLU</name>
<feature type="domain" description="ABC-2 type transporter transmembrane" evidence="6">
    <location>
        <begin position="16"/>
        <end position="218"/>
    </location>
</feature>
<reference evidence="7 8" key="1">
    <citation type="submission" date="2017-11" db="EMBL/GenBank/DDBJ databases">
        <title>Genome sequence of Entomoplasma melaleucae M1 (ATCC 49191).</title>
        <authorList>
            <person name="Lo W.-S."/>
            <person name="Gasparich G.E."/>
            <person name="Kuo C.-H."/>
        </authorList>
    </citation>
    <scope>NUCLEOTIDE SEQUENCE [LARGE SCALE GENOMIC DNA]</scope>
    <source>
        <strain evidence="7 8">M1</strain>
    </source>
</reference>
<evidence type="ECO:0000313" key="8">
    <source>
        <dbReference type="Proteomes" id="UP000231896"/>
    </source>
</evidence>
<feature type="transmembrane region" description="Helical" evidence="5">
    <location>
        <begin position="246"/>
        <end position="265"/>
    </location>
</feature>
<organism evidence="7 8">
    <name type="scientific">Mesoplasma melaleucae</name>
    <dbReference type="NCBI Taxonomy" id="81459"/>
    <lineage>
        <taxon>Bacteria</taxon>
        <taxon>Bacillati</taxon>
        <taxon>Mycoplasmatota</taxon>
        <taxon>Mollicutes</taxon>
        <taxon>Entomoplasmatales</taxon>
        <taxon>Entomoplasmataceae</taxon>
        <taxon>Mesoplasma</taxon>
    </lineage>
</organism>
<dbReference type="Pfam" id="PF01061">
    <property type="entry name" value="ABC2_membrane"/>
    <property type="match status" value="1"/>
</dbReference>
<feature type="transmembrane region" description="Helical" evidence="5">
    <location>
        <begin position="29"/>
        <end position="48"/>
    </location>
</feature>
<gene>
    <name evidence="7" type="ORF">EMELA_v1c03400</name>
</gene>
<keyword evidence="3 5" id="KW-1133">Transmembrane helix</keyword>
<comment type="subcellular location">
    <subcellularLocation>
        <location evidence="1">Membrane</location>
        <topology evidence="1">Multi-pass membrane protein</topology>
    </subcellularLocation>
</comment>
<feature type="transmembrane region" description="Helical" evidence="5">
    <location>
        <begin position="173"/>
        <end position="193"/>
    </location>
</feature>
<dbReference type="GO" id="GO:0140359">
    <property type="term" value="F:ABC-type transporter activity"/>
    <property type="evidence" value="ECO:0007669"/>
    <property type="project" value="InterPro"/>
</dbReference>
<feature type="transmembrane region" description="Helical" evidence="5">
    <location>
        <begin position="54"/>
        <end position="73"/>
    </location>
</feature>
<dbReference type="GO" id="GO:0016020">
    <property type="term" value="C:membrane"/>
    <property type="evidence" value="ECO:0007669"/>
    <property type="project" value="UniProtKB-SubCell"/>
</dbReference>
<dbReference type="STRING" id="1408435.GCA_000685885_01224"/>
<dbReference type="RefSeq" id="WP_028124464.1">
    <property type="nucleotide sequence ID" value="NZ_CP024964.1"/>
</dbReference>
<protein>
    <submittedName>
        <fullName evidence="7">ABC transporter permease</fullName>
    </submittedName>
</protein>
<feature type="transmembrane region" description="Helical" evidence="5">
    <location>
        <begin position="137"/>
        <end position="161"/>
    </location>
</feature>
<sequence length="315" mass="37008">MKLSKLKKEYRVFSMLFVIQTKHWFKNPLNIFLGVFISLYTMLCWLAFKNNDPFLLVSGICVAMTRNSMYIYLRTIIDWRNKNFTDKINMTDINNKTKHLSLLAFNLVSTFLICLLLFSISMALFPAQWSYLDNMNGLMMLFGLAICWITCYVIALFLYTFISNSKWAVMIGLLIYFSTMYFLGLGFPFARIVQQKWLNYLLYAHPMRYSINIVQAGFVNAPDFNFIDTSEGTKLSVDFGYGGKGWLAYLLATLTTIGYIICLVLKRVVDWNYKYKSKNKIKRLRAESKQYIKAIIETNDIEFLNRLREDRRQKD</sequence>
<keyword evidence="4 5" id="KW-0472">Membrane</keyword>
<feature type="transmembrane region" description="Helical" evidence="5">
    <location>
        <begin position="100"/>
        <end position="125"/>
    </location>
</feature>
<evidence type="ECO:0000256" key="2">
    <source>
        <dbReference type="ARBA" id="ARBA00022692"/>
    </source>
</evidence>
<dbReference type="OrthoDB" id="391926at2"/>
<evidence type="ECO:0000313" key="7">
    <source>
        <dbReference type="EMBL" id="ATZ17908.1"/>
    </source>
</evidence>
<dbReference type="AlphaFoldDB" id="A0A2K8NXJ3"/>
<proteinExistence type="predicted"/>